<evidence type="ECO:0000256" key="1">
    <source>
        <dbReference type="SAM" id="Phobius"/>
    </source>
</evidence>
<name>A0ABS7AMQ9_9CLOT</name>
<reference evidence="2 3" key="1">
    <citation type="submission" date="2021-07" db="EMBL/GenBank/DDBJ databases">
        <title>Clostridium weizhouense sp. nov., an anaerobic bacterium isolated from activated sludge of Petroleum wastewater.</title>
        <authorList>
            <person name="Li Q."/>
        </authorList>
    </citation>
    <scope>NUCLEOTIDE SEQUENCE [LARGE SCALE GENOMIC DNA]</scope>
    <source>
        <strain evidence="2 3">YB-6</strain>
    </source>
</reference>
<keyword evidence="1" id="KW-0472">Membrane</keyword>
<dbReference type="Proteomes" id="UP001519921">
    <property type="component" value="Unassembled WGS sequence"/>
</dbReference>
<gene>
    <name evidence="2" type="ORF">KYD98_01585</name>
</gene>
<evidence type="ECO:0000313" key="2">
    <source>
        <dbReference type="EMBL" id="MBW6408780.1"/>
    </source>
</evidence>
<accession>A0ABS7AMQ9</accession>
<feature type="transmembrane region" description="Helical" evidence="1">
    <location>
        <begin position="7"/>
        <end position="27"/>
    </location>
</feature>
<protein>
    <submittedName>
        <fullName evidence="2">Uncharacterized protein</fullName>
    </submittedName>
</protein>
<dbReference type="EMBL" id="JAHXPT010000001">
    <property type="protein sequence ID" value="MBW6408780.1"/>
    <property type="molecule type" value="Genomic_DNA"/>
</dbReference>
<keyword evidence="3" id="KW-1185">Reference proteome</keyword>
<dbReference type="RefSeq" id="WP_219777836.1">
    <property type="nucleotide sequence ID" value="NZ_JAHXPT010000001.1"/>
</dbReference>
<sequence length="75" mass="8412">MDKNIKLLYCILGSIILALLNNDIFAYSRSAIFNGGTLLGALMYYLSSILSFIGFILLTVFSILLILRNLDLKHK</sequence>
<organism evidence="2 3">
    <name type="scientific">Clostridium weizhouense</name>
    <dbReference type="NCBI Taxonomy" id="2859781"/>
    <lineage>
        <taxon>Bacteria</taxon>
        <taxon>Bacillati</taxon>
        <taxon>Bacillota</taxon>
        <taxon>Clostridia</taxon>
        <taxon>Eubacteriales</taxon>
        <taxon>Clostridiaceae</taxon>
        <taxon>Clostridium</taxon>
    </lineage>
</organism>
<proteinExistence type="predicted"/>
<comment type="caution">
    <text evidence="2">The sequence shown here is derived from an EMBL/GenBank/DDBJ whole genome shotgun (WGS) entry which is preliminary data.</text>
</comment>
<evidence type="ECO:0000313" key="3">
    <source>
        <dbReference type="Proteomes" id="UP001519921"/>
    </source>
</evidence>
<keyword evidence="1" id="KW-1133">Transmembrane helix</keyword>
<feature type="transmembrane region" description="Helical" evidence="1">
    <location>
        <begin position="42"/>
        <end position="67"/>
    </location>
</feature>
<keyword evidence="1" id="KW-0812">Transmembrane</keyword>